<evidence type="ECO:0000313" key="2">
    <source>
        <dbReference type="EMBL" id="MBR0655701.1"/>
    </source>
</evidence>
<dbReference type="InterPro" id="IPR028992">
    <property type="entry name" value="Hedgehog/Intein_dom"/>
</dbReference>
<accession>A0AAF1K3Q1</accession>
<protein>
    <submittedName>
        <fullName evidence="2">Hint domain-containing protein</fullName>
    </submittedName>
</protein>
<dbReference type="SUPFAM" id="SSF51294">
    <property type="entry name" value="Hedgehog/intein (Hint) domain"/>
    <property type="match status" value="1"/>
</dbReference>
<name>A0AAF1K3Q1_9PROT</name>
<dbReference type="CDD" id="cd00081">
    <property type="entry name" value="Hint"/>
    <property type="match status" value="1"/>
</dbReference>
<dbReference type="Pfam" id="PF13403">
    <property type="entry name" value="Hint_2"/>
    <property type="match status" value="1"/>
</dbReference>
<gene>
    <name evidence="2" type="ORF">GXW79_11500</name>
</gene>
<organism evidence="2 3">
    <name type="scientific">Plastoroseomonas arctica</name>
    <dbReference type="NCBI Taxonomy" id="1509237"/>
    <lineage>
        <taxon>Bacteria</taxon>
        <taxon>Pseudomonadati</taxon>
        <taxon>Pseudomonadota</taxon>
        <taxon>Alphaproteobacteria</taxon>
        <taxon>Acetobacterales</taxon>
        <taxon>Acetobacteraceae</taxon>
        <taxon>Plastoroseomonas</taxon>
    </lineage>
</organism>
<dbReference type="RefSeq" id="WP_211874544.1">
    <property type="nucleotide sequence ID" value="NZ_JAAEDH010000012.1"/>
</dbReference>
<reference evidence="2" key="2">
    <citation type="journal article" date="2021" name="Syst. Appl. Microbiol.">
        <title>Roseomonas hellenica sp. nov., isolated from roots of wild-growing Alkanna tinctoria.</title>
        <authorList>
            <person name="Rat A."/>
            <person name="Naranjo H.D."/>
            <person name="Lebbe L."/>
            <person name="Cnockaert M."/>
            <person name="Krigas N."/>
            <person name="Grigoriadou K."/>
            <person name="Maloupa E."/>
            <person name="Willems A."/>
        </authorList>
    </citation>
    <scope>NUCLEOTIDE SEQUENCE</scope>
    <source>
        <strain evidence="2">LMG 28251</strain>
    </source>
</reference>
<dbReference type="EMBL" id="JAAEDH010000012">
    <property type="protein sequence ID" value="MBR0655701.1"/>
    <property type="molecule type" value="Genomic_DNA"/>
</dbReference>
<evidence type="ECO:0000259" key="1">
    <source>
        <dbReference type="Pfam" id="PF13403"/>
    </source>
</evidence>
<sequence length="421" mass="45234">MLPVGDAPMLCFTPETRIATPRGEVRMRDLRVGHLVLCQGIGGAVQPIKWIGKVQAEIARHPRPERVRPILIKAGALEDGVPSRDLRVSPDHAILRGIVLVPARLLLNGVTILQEQDWPQITYYHLELPRHSVVIADGAPAESWLDDGRRSQFSNSGVTVRFVDFEGACASRGLTCFPVLRDERSTAPLRASLAARARDLGFQEVDEPDMRLRVGESVFKSQLAGPGRYVFRLNAEAATTAQRLGLSLTSRVSTETAAVGRQLGAAISGLMLRAGHASVSIGAGDPRLRSIRGLGAPEAPPPGVRGGLRRWIEGIVRLPPTLLAGLPRLFSAQGNVPVLEIEVFLAEQDPFWLPAEAGPPAAPKKRRTRNTKLAAAAAPMAPPIMLRAGALDPDDNPFNVVTLPSATGIALAEREDAERAG</sequence>
<dbReference type="GO" id="GO:0016539">
    <property type="term" value="P:intein-mediated protein splicing"/>
    <property type="evidence" value="ECO:0007669"/>
    <property type="project" value="InterPro"/>
</dbReference>
<proteinExistence type="predicted"/>
<reference evidence="2" key="1">
    <citation type="submission" date="2020-01" db="EMBL/GenBank/DDBJ databases">
        <authorList>
            <person name="Rat A."/>
        </authorList>
    </citation>
    <scope>NUCLEOTIDE SEQUENCE</scope>
    <source>
        <strain evidence="2">LMG 28251</strain>
    </source>
</reference>
<dbReference type="InterPro" id="IPR036844">
    <property type="entry name" value="Hint_dom_sf"/>
</dbReference>
<comment type="caution">
    <text evidence="2">The sequence shown here is derived from an EMBL/GenBank/DDBJ whole genome shotgun (WGS) entry which is preliminary data.</text>
</comment>
<dbReference type="Proteomes" id="UP001196068">
    <property type="component" value="Unassembled WGS sequence"/>
</dbReference>
<keyword evidence="3" id="KW-1185">Reference proteome</keyword>
<feature type="domain" description="Hedgehog/Intein (Hint)" evidence="1">
    <location>
        <begin position="11"/>
        <end position="146"/>
    </location>
</feature>
<evidence type="ECO:0000313" key="3">
    <source>
        <dbReference type="Proteomes" id="UP001196068"/>
    </source>
</evidence>
<dbReference type="InterPro" id="IPR006141">
    <property type="entry name" value="Intein_N"/>
</dbReference>
<dbReference type="PROSITE" id="PS50817">
    <property type="entry name" value="INTEIN_N_TER"/>
    <property type="match status" value="1"/>
</dbReference>
<dbReference type="AlphaFoldDB" id="A0AAF1K3Q1"/>